<protein>
    <submittedName>
        <fullName evidence="1">Uncharacterized protein</fullName>
    </submittedName>
</protein>
<evidence type="ECO:0000313" key="2">
    <source>
        <dbReference type="Proteomes" id="UP001279734"/>
    </source>
</evidence>
<keyword evidence="2" id="KW-1185">Reference proteome</keyword>
<dbReference type="Proteomes" id="UP001279734">
    <property type="component" value="Unassembled WGS sequence"/>
</dbReference>
<name>A0AAD3SM88_NEPGR</name>
<dbReference type="EMBL" id="BSYO01000012">
    <property type="protein sequence ID" value="GMH13270.1"/>
    <property type="molecule type" value="Genomic_DNA"/>
</dbReference>
<reference evidence="1" key="1">
    <citation type="submission" date="2023-05" db="EMBL/GenBank/DDBJ databases">
        <title>Nepenthes gracilis genome sequencing.</title>
        <authorList>
            <person name="Fukushima K."/>
        </authorList>
    </citation>
    <scope>NUCLEOTIDE SEQUENCE</scope>
    <source>
        <strain evidence="1">SING2019-196</strain>
    </source>
</reference>
<dbReference type="AlphaFoldDB" id="A0AAD3SM88"/>
<proteinExistence type="predicted"/>
<sequence>MQQGSLSLKLSLQGLQTPCSSCRGGASVGHYSLWKEREQGNTLLPEDKIIAHLRTRIYIASVDAEIDICTICEDSSTKLLLQIGAPRVCLSYGDALMLSYADILV</sequence>
<evidence type="ECO:0000313" key="1">
    <source>
        <dbReference type="EMBL" id="GMH13270.1"/>
    </source>
</evidence>
<organism evidence="1 2">
    <name type="scientific">Nepenthes gracilis</name>
    <name type="common">Slender pitcher plant</name>
    <dbReference type="NCBI Taxonomy" id="150966"/>
    <lineage>
        <taxon>Eukaryota</taxon>
        <taxon>Viridiplantae</taxon>
        <taxon>Streptophyta</taxon>
        <taxon>Embryophyta</taxon>
        <taxon>Tracheophyta</taxon>
        <taxon>Spermatophyta</taxon>
        <taxon>Magnoliopsida</taxon>
        <taxon>eudicotyledons</taxon>
        <taxon>Gunneridae</taxon>
        <taxon>Pentapetalae</taxon>
        <taxon>Caryophyllales</taxon>
        <taxon>Nepenthaceae</taxon>
        <taxon>Nepenthes</taxon>
    </lineage>
</organism>
<accession>A0AAD3SM88</accession>
<comment type="caution">
    <text evidence="1">The sequence shown here is derived from an EMBL/GenBank/DDBJ whole genome shotgun (WGS) entry which is preliminary data.</text>
</comment>
<gene>
    <name evidence="1" type="ORF">Nepgr_015111</name>
</gene>